<keyword evidence="4" id="KW-1003">Cell membrane</keyword>
<dbReference type="Gene3D" id="1.10.3470.10">
    <property type="entry name" value="ABC transporter involved in vitamin B12 uptake, BtuC"/>
    <property type="match status" value="1"/>
</dbReference>
<protein>
    <submittedName>
        <fullName evidence="9">Putative ABC transporter, permease protein</fullName>
    </submittedName>
</protein>
<feature type="transmembrane region" description="Helical" evidence="8">
    <location>
        <begin position="79"/>
        <end position="97"/>
    </location>
</feature>
<feature type="transmembrane region" description="Helical" evidence="8">
    <location>
        <begin position="47"/>
        <end position="67"/>
    </location>
</feature>
<evidence type="ECO:0000313" key="10">
    <source>
        <dbReference type="Proteomes" id="UP000291213"/>
    </source>
</evidence>
<proteinExistence type="inferred from homology"/>
<evidence type="ECO:0000256" key="4">
    <source>
        <dbReference type="ARBA" id="ARBA00022475"/>
    </source>
</evidence>
<evidence type="ECO:0000256" key="2">
    <source>
        <dbReference type="ARBA" id="ARBA00007935"/>
    </source>
</evidence>
<evidence type="ECO:0000256" key="8">
    <source>
        <dbReference type="SAM" id="Phobius"/>
    </source>
</evidence>
<comment type="subcellular location">
    <subcellularLocation>
        <location evidence="1">Cell membrane</location>
        <topology evidence="1">Multi-pass membrane protein</topology>
    </subcellularLocation>
</comment>
<gene>
    <name evidence="9" type="ORF">apy_13550</name>
</gene>
<dbReference type="InterPro" id="IPR000522">
    <property type="entry name" value="ABC_transptr_permease_BtuC"/>
</dbReference>
<dbReference type="SUPFAM" id="SSF81345">
    <property type="entry name" value="ABC transporter involved in vitamin B12 uptake, BtuC"/>
    <property type="match status" value="1"/>
</dbReference>
<dbReference type="PANTHER" id="PTHR30472:SF25">
    <property type="entry name" value="ABC TRANSPORTER PERMEASE PROTEIN MJ0876-RELATED"/>
    <property type="match status" value="1"/>
</dbReference>
<reference evidence="9 10" key="1">
    <citation type="submission" date="2017-02" db="EMBL/GenBank/DDBJ databases">
        <title>isolation and characterization of a novel temperate virus Aeropyrum globular virus 1 infecting hyperthermophilic archaeon Aeropyrum.</title>
        <authorList>
            <person name="Yumiya M."/>
            <person name="Yoshida T."/>
            <person name="Sako Y."/>
        </authorList>
    </citation>
    <scope>NUCLEOTIDE SEQUENCE [LARGE SCALE GENOMIC DNA]</scope>
    <source>
        <strain evidence="9 10">YK1-12-2013</strain>
    </source>
</reference>
<feature type="transmembrane region" description="Helical" evidence="8">
    <location>
        <begin position="103"/>
        <end position="122"/>
    </location>
</feature>
<keyword evidence="5 8" id="KW-0812">Transmembrane</keyword>
<feature type="transmembrane region" description="Helical" evidence="8">
    <location>
        <begin position="177"/>
        <end position="195"/>
    </location>
</feature>
<dbReference type="Proteomes" id="UP000291213">
    <property type="component" value="Unassembled WGS sequence"/>
</dbReference>
<evidence type="ECO:0000256" key="6">
    <source>
        <dbReference type="ARBA" id="ARBA00022989"/>
    </source>
</evidence>
<dbReference type="PANTHER" id="PTHR30472">
    <property type="entry name" value="FERRIC ENTEROBACTIN TRANSPORT SYSTEM PERMEASE PROTEIN"/>
    <property type="match status" value="1"/>
</dbReference>
<dbReference type="Pfam" id="PF01032">
    <property type="entry name" value="FecCD"/>
    <property type="match status" value="1"/>
</dbReference>
<comment type="caution">
    <text evidence="9">The sequence shown here is derived from an EMBL/GenBank/DDBJ whole genome shotgun (WGS) entry which is preliminary data.</text>
</comment>
<keyword evidence="3" id="KW-0813">Transport</keyword>
<dbReference type="GO" id="GO:0022857">
    <property type="term" value="F:transmembrane transporter activity"/>
    <property type="evidence" value="ECO:0007669"/>
    <property type="project" value="InterPro"/>
</dbReference>
<dbReference type="RefSeq" id="WP_131160583.1">
    <property type="nucleotide sequence ID" value="NZ_BDMD01000079.1"/>
</dbReference>
<dbReference type="InterPro" id="IPR037294">
    <property type="entry name" value="ABC_BtuC-like"/>
</dbReference>
<dbReference type="GO" id="GO:0005886">
    <property type="term" value="C:plasma membrane"/>
    <property type="evidence" value="ECO:0007669"/>
    <property type="project" value="UniProtKB-SubCell"/>
</dbReference>
<keyword evidence="6 8" id="KW-1133">Transmembrane helix</keyword>
<evidence type="ECO:0000313" key="9">
    <source>
        <dbReference type="EMBL" id="GBF09630.1"/>
    </source>
</evidence>
<evidence type="ECO:0000256" key="7">
    <source>
        <dbReference type="ARBA" id="ARBA00023136"/>
    </source>
</evidence>
<accession>A0A401HB84</accession>
<feature type="transmembrane region" description="Helical" evidence="8">
    <location>
        <begin position="294"/>
        <end position="311"/>
    </location>
</feature>
<organism evidence="9 10">
    <name type="scientific">Aeropyrum pernix</name>
    <dbReference type="NCBI Taxonomy" id="56636"/>
    <lineage>
        <taxon>Archaea</taxon>
        <taxon>Thermoproteota</taxon>
        <taxon>Thermoprotei</taxon>
        <taxon>Desulfurococcales</taxon>
        <taxon>Desulfurococcaceae</taxon>
        <taxon>Aeropyrum</taxon>
    </lineage>
</organism>
<keyword evidence="7 8" id="KW-0472">Membrane</keyword>
<dbReference type="AlphaFoldDB" id="A0A401HB84"/>
<dbReference type="EMBL" id="BDMD01000079">
    <property type="protein sequence ID" value="GBF09630.1"/>
    <property type="molecule type" value="Genomic_DNA"/>
</dbReference>
<evidence type="ECO:0000256" key="3">
    <source>
        <dbReference type="ARBA" id="ARBA00022448"/>
    </source>
</evidence>
<comment type="similarity">
    <text evidence="2">Belongs to the binding-protein-dependent transport system permease family. FecCD subfamily.</text>
</comment>
<dbReference type="OrthoDB" id="57034at2157"/>
<evidence type="ECO:0000256" key="5">
    <source>
        <dbReference type="ARBA" id="ARBA00022692"/>
    </source>
</evidence>
<dbReference type="CDD" id="cd06550">
    <property type="entry name" value="TM_ABC_iron-siderophores_like"/>
    <property type="match status" value="1"/>
</dbReference>
<feature type="transmembrane region" description="Helical" evidence="8">
    <location>
        <begin position="134"/>
        <end position="157"/>
    </location>
</feature>
<feature type="transmembrane region" description="Helical" evidence="8">
    <location>
        <begin position="229"/>
        <end position="252"/>
    </location>
</feature>
<sequence length="320" mass="31954">MRTSILIASSITVFSLLTLASLALGPAGVKSPLDYIDGLAGVELYRLLRTSASIVVGASLAVSGASLQQALRNPLVDPYLLGISTGASLAVALSLLLGLAGPLGIGSAALAGGLAAFLLVLATARLAGMTGSGLIIVGVAYSYLFGSLTTLLVLSFPDKLTGALYWIFGSVSYVDRGILATAAGGLALATLYLAASSKALEALSLGEEAARGLGIGVERLRAGVATASLVAVAASVALAGPVGFIGLTAPWIARLLGAARFQHILVASAPMGAGLALASDILARTLASPAELPLTPIASLIGVPILVYAAVERWRGVEAL</sequence>
<name>A0A401HB84_AERPX</name>
<evidence type="ECO:0000256" key="1">
    <source>
        <dbReference type="ARBA" id="ARBA00004651"/>
    </source>
</evidence>